<evidence type="ECO:0000256" key="4">
    <source>
        <dbReference type="ARBA" id="ARBA00022630"/>
    </source>
</evidence>
<dbReference type="FunFam" id="2.40.110.10:FF:000002">
    <property type="entry name" value="Acyl-CoA dehydrogenase fadE12"/>
    <property type="match status" value="1"/>
</dbReference>
<keyword evidence="5 7" id="KW-0274">FAD</keyword>
<proteinExistence type="inferred from homology"/>
<dbReference type="Pfam" id="PF02770">
    <property type="entry name" value="Acyl-CoA_dh_M"/>
    <property type="match status" value="1"/>
</dbReference>
<dbReference type="PANTHER" id="PTHR48083">
    <property type="entry name" value="MEDIUM-CHAIN SPECIFIC ACYL-COA DEHYDROGENASE, MITOCHONDRIAL-RELATED"/>
    <property type="match status" value="1"/>
</dbReference>
<reference evidence="11 12" key="2">
    <citation type="submission" date="2018-03" db="EMBL/GenBank/DDBJ databases">
        <authorList>
            <person name="Keele B.F."/>
        </authorList>
    </citation>
    <scope>NUCLEOTIDE SEQUENCE [LARGE SCALE GENOMIC DNA]</scope>
    <source>
        <strain evidence="11 12">D13</strain>
    </source>
</reference>
<dbReference type="EMBL" id="CP027860">
    <property type="protein sequence ID" value="AVP97486.1"/>
    <property type="molecule type" value="Genomic_DNA"/>
</dbReference>
<evidence type="ECO:0000256" key="3">
    <source>
        <dbReference type="ARBA" id="ARBA00011738"/>
    </source>
</evidence>
<name>A0A2P1PRL3_9GAMM</name>
<dbReference type="SUPFAM" id="SSF56645">
    <property type="entry name" value="Acyl-CoA dehydrogenase NM domain-like"/>
    <property type="match status" value="1"/>
</dbReference>
<dbReference type="InterPro" id="IPR037069">
    <property type="entry name" value="AcylCoA_DH/ox_N_sf"/>
</dbReference>
<dbReference type="InterPro" id="IPR009100">
    <property type="entry name" value="AcylCoA_DH/oxidase_NM_dom_sf"/>
</dbReference>
<dbReference type="GO" id="GO:0005737">
    <property type="term" value="C:cytoplasm"/>
    <property type="evidence" value="ECO:0007669"/>
    <property type="project" value="TreeGrafter"/>
</dbReference>
<evidence type="ECO:0000256" key="2">
    <source>
        <dbReference type="ARBA" id="ARBA00009347"/>
    </source>
</evidence>
<dbReference type="SUPFAM" id="SSF47203">
    <property type="entry name" value="Acyl-CoA dehydrogenase C-terminal domain-like"/>
    <property type="match status" value="1"/>
</dbReference>
<evidence type="ECO:0000259" key="8">
    <source>
        <dbReference type="Pfam" id="PF00441"/>
    </source>
</evidence>
<dbReference type="OrthoDB" id="9769473at2"/>
<feature type="domain" description="Acyl-CoA oxidase/dehydrogenase middle" evidence="9">
    <location>
        <begin position="135"/>
        <end position="236"/>
    </location>
</feature>
<keyword evidence="12" id="KW-1185">Reference proteome</keyword>
<evidence type="ECO:0000256" key="5">
    <source>
        <dbReference type="ARBA" id="ARBA00022827"/>
    </source>
</evidence>
<dbReference type="AlphaFoldDB" id="A0A2P1PRL3"/>
<dbReference type="Gene3D" id="1.10.540.10">
    <property type="entry name" value="Acyl-CoA dehydrogenase/oxidase, N-terminal domain"/>
    <property type="match status" value="1"/>
</dbReference>
<comment type="similarity">
    <text evidence="2 7">Belongs to the acyl-CoA dehydrogenase family.</text>
</comment>
<dbReference type="InterPro" id="IPR046373">
    <property type="entry name" value="Acyl-CoA_Oxase/DH_mid-dom_sf"/>
</dbReference>
<evidence type="ECO:0000256" key="6">
    <source>
        <dbReference type="ARBA" id="ARBA00023002"/>
    </source>
</evidence>
<evidence type="ECO:0000256" key="1">
    <source>
        <dbReference type="ARBA" id="ARBA00001974"/>
    </source>
</evidence>
<feature type="domain" description="Acyl-CoA dehydrogenase/oxidase N-terminal" evidence="10">
    <location>
        <begin position="13"/>
        <end position="130"/>
    </location>
</feature>
<keyword evidence="4 7" id="KW-0285">Flavoprotein</keyword>
<dbReference type="Proteomes" id="UP000241074">
    <property type="component" value="Chromosome"/>
</dbReference>
<evidence type="ECO:0000259" key="10">
    <source>
        <dbReference type="Pfam" id="PF02771"/>
    </source>
</evidence>
<protein>
    <submittedName>
        <fullName evidence="11">Acyl-CoA dehydrogenase</fullName>
    </submittedName>
</protein>
<evidence type="ECO:0000313" key="11">
    <source>
        <dbReference type="EMBL" id="AVP97486.1"/>
    </source>
</evidence>
<comment type="cofactor">
    <cofactor evidence="1 7">
        <name>FAD</name>
        <dbReference type="ChEBI" id="CHEBI:57692"/>
    </cofactor>
</comment>
<dbReference type="InterPro" id="IPR036250">
    <property type="entry name" value="AcylCo_DH-like_C"/>
</dbReference>
<dbReference type="GO" id="GO:0033539">
    <property type="term" value="P:fatty acid beta-oxidation using acyl-CoA dehydrogenase"/>
    <property type="evidence" value="ECO:0007669"/>
    <property type="project" value="TreeGrafter"/>
</dbReference>
<comment type="subunit">
    <text evidence="3">Homodimer.</text>
</comment>
<dbReference type="GO" id="GO:0003995">
    <property type="term" value="F:acyl-CoA dehydrogenase activity"/>
    <property type="evidence" value="ECO:0007669"/>
    <property type="project" value="TreeGrafter"/>
</dbReference>
<dbReference type="Pfam" id="PF00441">
    <property type="entry name" value="Acyl-CoA_dh_1"/>
    <property type="match status" value="1"/>
</dbReference>
<dbReference type="Gene3D" id="2.40.110.10">
    <property type="entry name" value="Butyryl-CoA Dehydrogenase, subunit A, domain 2"/>
    <property type="match status" value="1"/>
</dbReference>
<reference evidence="11 12" key="1">
    <citation type="submission" date="2018-03" db="EMBL/GenBank/DDBJ databases">
        <title>Ahniella affigens gen. nov., sp. nov., a gammaproteobacterium isolated from sandy soil near a stream.</title>
        <authorList>
            <person name="Ko Y."/>
            <person name="Kim J.-H."/>
        </authorList>
    </citation>
    <scope>NUCLEOTIDE SEQUENCE [LARGE SCALE GENOMIC DNA]</scope>
    <source>
        <strain evidence="11 12">D13</strain>
    </source>
</reference>
<dbReference type="GO" id="GO:0050660">
    <property type="term" value="F:flavin adenine dinucleotide binding"/>
    <property type="evidence" value="ECO:0007669"/>
    <property type="project" value="InterPro"/>
</dbReference>
<feature type="domain" description="Acyl-CoA dehydrogenase/oxidase C-terminal" evidence="8">
    <location>
        <begin position="248"/>
        <end position="397"/>
    </location>
</feature>
<sequence length="405" mass="44689">MFLYTDRCNDYLSQLKAFMQAEIYPREHEFRAEVEANTAAGRRWTPTQLIESLKPKAQAAGLWNLFLPESEHGAGLTNYEYAPLAEEMGKVFWASEVFNCSAPDTGNMEVLARYGTPAQQAQWLAPLLKGAIRSGFAMTEPQVASSDATNVETLIAREGGDYVINGRKWWISGAGDPRCKVYIVMGKTDPSADVHHQQSMVLVPADAQGLTVLRPLPVFGLDDAPHGHCEMRFDNVRVPAANILLGEGRGFEIAQGRLGPGRIHHCMRLIGVAERAMALMCERLLTRVAFGKPIATQSIWHERIGDLRCSIEQARLLTLKAAWMMDTVGNKVAKNEIAMIKVVAPKLACDAVDLAIQAFGAGGLSQDWPLADFYMQARALRIADGPDEVHRASIAKNELARFKTR</sequence>
<dbReference type="Gene3D" id="1.20.140.10">
    <property type="entry name" value="Butyryl-CoA Dehydrogenase, subunit A, domain 3"/>
    <property type="match status" value="1"/>
</dbReference>
<gene>
    <name evidence="11" type="ORF">C7S18_09885</name>
</gene>
<dbReference type="PANTHER" id="PTHR48083:SF13">
    <property type="entry name" value="ACYL-COA DEHYDROGENASE FAMILY MEMBER 11"/>
    <property type="match status" value="1"/>
</dbReference>
<dbReference type="InterPro" id="IPR050741">
    <property type="entry name" value="Acyl-CoA_dehydrogenase"/>
</dbReference>
<dbReference type="InterPro" id="IPR013786">
    <property type="entry name" value="AcylCoA_DH/ox_N"/>
</dbReference>
<dbReference type="InterPro" id="IPR009075">
    <property type="entry name" value="AcylCo_DH/oxidase_C"/>
</dbReference>
<organism evidence="11 12">
    <name type="scientific">Ahniella affigens</name>
    <dbReference type="NCBI Taxonomy" id="2021234"/>
    <lineage>
        <taxon>Bacteria</taxon>
        <taxon>Pseudomonadati</taxon>
        <taxon>Pseudomonadota</taxon>
        <taxon>Gammaproteobacteria</taxon>
        <taxon>Lysobacterales</taxon>
        <taxon>Rhodanobacteraceae</taxon>
        <taxon>Ahniella</taxon>
    </lineage>
</organism>
<evidence type="ECO:0000313" key="12">
    <source>
        <dbReference type="Proteomes" id="UP000241074"/>
    </source>
</evidence>
<accession>A0A2P1PRL3</accession>
<keyword evidence="6 7" id="KW-0560">Oxidoreductase</keyword>
<dbReference type="InterPro" id="IPR006091">
    <property type="entry name" value="Acyl-CoA_Oxase/DH_mid-dom"/>
</dbReference>
<dbReference type="Pfam" id="PF02771">
    <property type="entry name" value="Acyl-CoA_dh_N"/>
    <property type="match status" value="1"/>
</dbReference>
<evidence type="ECO:0000256" key="7">
    <source>
        <dbReference type="RuleBase" id="RU362125"/>
    </source>
</evidence>
<dbReference type="KEGG" id="xba:C7S18_09885"/>
<dbReference type="FunFam" id="1.20.140.10:FF:000018">
    <property type="entry name" value="Acyl-CoA dehydrogenase family member 10"/>
    <property type="match status" value="1"/>
</dbReference>
<dbReference type="RefSeq" id="WP_106891410.1">
    <property type="nucleotide sequence ID" value="NZ_CP027860.1"/>
</dbReference>
<evidence type="ECO:0000259" key="9">
    <source>
        <dbReference type="Pfam" id="PF02770"/>
    </source>
</evidence>